<dbReference type="Pfam" id="PF17111">
    <property type="entry name" value="PigL_N"/>
    <property type="match status" value="1"/>
</dbReference>
<evidence type="ECO:0000259" key="2">
    <source>
        <dbReference type="Pfam" id="PF17111"/>
    </source>
</evidence>
<proteinExistence type="predicted"/>
<dbReference type="OrthoDB" id="3200163at2759"/>
<comment type="caution">
    <text evidence="3">The sequence shown here is derived from an EMBL/GenBank/DDBJ whole genome shotgun (WGS) entry which is preliminary data.</text>
</comment>
<evidence type="ECO:0000256" key="1">
    <source>
        <dbReference type="SAM" id="Coils"/>
    </source>
</evidence>
<sequence length="143" mass="15858">MDGLSGAASVAGIVSLSVQLAESIQKICKFLSALKHASSDVEDFIDDLEVLCYVLADIQRCEEIFGPQPATAKAIMRCRRQVQALENMVLQLDKEMKSERKRRRGQAMVKAVLKADRVKEFRTKISEAKETLSLALQSSSSRV</sequence>
<dbReference type="EMBL" id="WWBZ02000001">
    <property type="protein sequence ID" value="KAF4313893.1"/>
    <property type="molecule type" value="Genomic_DNA"/>
</dbReference>
<keyword evidence="1" id="KW-0175">Coiled coil</keyword>
<reference evidence="3" key="1">
    <citation type="submission" date="2020-04" db="EMBL/GenBank/DDBJ databases">
        <title>Genome Assembly and Annotation of Botryosphaeria dothidea sdau 11-99, a Latent Pathogen of Apple Fruit Ring Rot in China.</title>
        <authorList>
            <person name="Yu C."/>
            <person name="Diao Y."/>
            <person name="Lu Q."/>
            <person name="Zhao J."/>
            <person name="Cui S."/>
            <person name="Peng C."/>
            <person name="He B."/>
            <person name="Liu H."/>
        </authorList>
    </citation>
    <scope>NUCLEOTIDE SEQUENCE [LARGE SCALE GENOMIC DNA]</scope>
    <source>
        <strain evidence="3">Sdau11-99</strain>
    </source>
</reference>
<organism evidence="3 4">
    <name type="scientific">Botryosphaeria dothidea</name>
    <dbReference type="NCBI Taxonomy" id="55169"/>
    <lineage>
        <taxon>Eukaryota</taxon>
        <taxon>Fungi</taxon>
        <taxon>Dikarya</taxon>
        <taxon>Ascomycota</taxon>
        <taxon>Pezizomycotina</taxon>
        <taxon>Dothideomycetes</taxon>
        <taxon>Dothideomycetes incertae sedis</taxon>
        <taxon>Botryosphaeriales</taxon>
        <taxon>Botryosphaeriaceae</taxon>
        <taxon>Botryosphaeria</taxon>
    </lineage>
</organism>
<keyword evidence="4" id="KW-1185">Reference proteome</keyword>
<dbReference type="AlphaFoldDB" id="A0A8H4JAA2"/>
<dbReference type="InterPro" id="IPR031348">
    <property type="entry name" value="PigL_N"/>
</dbReference>
<feature type="domain" description="Azaphilone pigments biosynthesis cluster protein L N-terminal" evidence="2">
    <location>
        <begin position="2"/>
        <end position="138"/>
    </location>
</feature>
<name>A0A8H4JAA2_9PEZI</name>
<feature type="coiled-coil region" evidence="1">
    <location>
        <begin position="75"/>
        <end position="102"/>
    </location>
</feature>
<accession>A0A8H4JAA2</accession>
<evidence type="ECO:0000313" key="3">
    <source>
        <dbReference type="EMBL" id="KAF4313893.1"/>
    </source>
</evidence>
<gene>
    <name evidence="3" type="ORF">GTA08_BOTSDO00129</name>
</gene>
<dbReference type="Proteomes" id="UP000572817">
    <property type="component" value="Unassembled WGS sequence"/>
</dbReference>
<evidence type="ECO:0000313" key="4">
    <source>
        <dbReference type="Proteomes" id="UP000572817"/>
    </source>
</evidence>
<protein>
    <recommendedName>
        <fullName evidence="2">Azaphilone pigments biosynthesis cluster protein L N-terminal domain-containing protein</fullName>
    </recommendedName>
</protein>